<dbReference type="OrthoDB" id="194683at2"/>
<dbReference type="Proteomes" id="UP000248790">
    <property type="component" value="Unassembled WGS sequence"/>
</dbReference>
<dbReference type="GO" id="GO:0004789">
    <property type="term" value="F:thiamine-phosphate diphosphorylase activity"/>
    <property type="evidence" value="ECO:0007669"/>
    <property type="project" value="TreeGrafter"/>
</dbReference>
<protein>
    <submittedName>
        <fullName evidence="4">Thiamine-phosphate pyrophosphorylase</fullName>
    </submittedName>
</protein>
<dbReference type="CDD" id="cd00564">
    <property type="entry name" value="TMP_TenI"/>
    <property type="match status" value="1"/>
</dbReference>
<evidence type="ECO:0000259" key="3">
    <source>
        <dbReference type="Pfam" id="PF02581"/>
    </source>
</evidence>
<keyword evidence="2" id="KW-0784">Thiamine biosynthesis</keyword>
<dbReference type="InterPro" id="IPR013785">
    <property type="entry name" value="Aldolase_TIM"/>
</dbReference>
<dbReference type="InterPro" id="IPR036206">
    <property type="entry name" value="ThiamineP_synth_sf"/>
</dbReference>
<evidence type="ECO:0000256" key="2">
    <source>
        <dbReference type="ARBA" id="ARBA00022977"/>
    </source>
</evidence>
<sequence>MPFLVIGVTPSAHSDNLWNLIPALFQAGLSYLYIRQPDSKELRRQLDREALQPYQAQLILPFPVLNTGFRLHWKESARRQASPDSRAFSTSIHDLAHWPALAGRVETVFYSPLFPSISKPGYGPTLTLEEQANRIQALRRSSEKLPRLIGLGGIQRDNMARVQQAGFDGAAVLGALWESPDPAQAVRELVQQIA</sequence>
<evidence type="ECO:0000313" key="5">
    <source>
        <dbReference type="Proteomes" id="UP000248790"/>
    </source>
</evidence>
<dbReference type="SUPFAM" id="SSF51391">
    <property type="entry name" value="Thiamin phosphate synthase"/>
    <property type="match status" value="1"/>
</dbReference>
<keyword evidence="5" id="KW-1185">Reference proteome</keyword>
<accession>A0A327WMA9</accession>
<comment type="pathway">
    <text evidence="1">Cofactor biosynthesis; thiamine diphosphate biosynthesis.</text>
</comment>
<dbReference type="RefSeq" id="WP_111631231.1">
    <property type="nucleotide sequence ID" value="NZ_QLMC01000008.1"/>
</dbReference>
<dbReference type="EMBL" id="QLMC01000008">
    <property type="protein sequence ID" value="RAJ92264.1"/>
    <property type="molecule type" value="Genomic_DNA"/>
</dbReference>
<name>A0A327WMA9_LARAB</name>
<dbReference type="Gene3D" id="3.20.20.70">
    <property type="entry name" value="Aldolase class I"/>
    <property type="match status" value="1"/>
</dbReference>
<dbReference type="InterPro" id="IPR022998">
    <property type="entry name" value="ThiamineP_synth_TenI"/>
</dbReference>
<feature type="domain" description="Thiamine phosphate synthase/TenI" evidence="3">
    <location>
        <begin position="85"/>
        <end position="175"/>
    </location>
</feature>
<reference evidence="4 5" key="1">
    <citation type="submission" date="2018-06" db="EMBL/GenBank/DDBJ databases">
        <title>Genomic Encyclopedia of Archaeal and Bacterial Type Strains, Phase II (KMG-II): from individual species to whole genera.</title>
        <authorList>
            <person name="Goeker M."/>
        </authorList>
    </citation>
    <scope>NUCLEOTIDE SEQUENCE [LARGE SCALE GENOMIC DNA]</scope>
    <source>
        <strain evidence="4 5">DSM 21851</strain>
    </source>
</reference>
<proteinExistence type="predicted"/>
<dbReference type="GO" id="GO:0009228">
    <property type="term" value="P:thiamine biosynthetic process"/>
    <property type="evidence" value="ECO:0007669"/>
    <property type="project" value="UniProtKB-KW"/>
</dbReference>
<evidence type="ECO:0000313" key="4">
    <source>
        <dbReference type="EMBL" id="RAJ92264.1"/>
    </source>
</evidence>
<dbReference type="GO" id="GO:0005737">
    <property type="term" value="C:cytoplasm"/>
    <property type="evidence" value="ECO:0007669"/>
    <property type="project" value="TreeGrafter"/>
</dbReference>
<dbReference type="PANTHER" id="PTHR20857:SF15">
    <property type="entry name" value="THIAMINE-PHOSPHATE SYNTHASE"/>
    <property type="match status" value="1"/>
</dbReference>
<gene>
    <name evidence="4" type="ORF">LX87_05233</name>
</gene>
<dbReference type="PANTHER" id="PTHR20857">
    <property type="entry name" value="THIAMINE-PHOSPHATE PYROPHOSPHORYLASE"/>
    <property type="match status" value="1"/>
</dbReference>
<evidence type="ECO:0000256" key="1">
    <source>
        <dbReference type="ARBA" id="ARBA00004948"/>
    </source>
</evidence>
<dbReference type="AlphaFoldDB" id="A0A327WMA9"/>
<dbReference type="Pfam" id="PF02581">
    <property type="entry name" value="TMP-TENI"/>
    <property type="match status" value="1"/>
</dbReference>
<comment type="caution">
    <text evidence="4">The sequence shown here is derived from an EMBL/GenBank/DDBJ whole genome shotgun (WGS) entry which is preliminary data.</text>
</comment>
<organism evidence="4 5">
    <name type="scientific">Larkinella arboricola</name>
    <dbReference type="NCBI Taxonomy" id="643671"/>
    <lineage>
        <taxon>Bacteria</taxon>
        <taxon>Pseudomonadati</taxon>
        <taxon>Bacteroidota</taxon>
        <taxon>Cytophagia</taxon>
        <taxon>Cytophagales</taxon>
        <taxon>Spirosomataceae</taxon>
        <taxon>Larkinella</taxon>
    </lineage>
</organism>